<evidence type="ECO:0000256" key="1">
    <source>
        <dbReference type="ARBA" id="ARBA00006432"/>
    </source>
</evidence>
<evidence type="ECO:0000259" key="5">
    <source>
        <dbReference type="Pfam" id="PF00501"/>
    </source>
</evidence>
<dbReference type="Gene3D" id="3.40.50.12780">
    <property type="entry name" value="N-terminal domain of ligase-like"/>
    <property type="match status" value="1"/>
</dbReference>
<dbReference type="EMBL" id="CP117522">
    <property type="protein sequence ID" value="WNE95504.1"/>
    <property type="molecule type" value="Genomic_DNA"/>
</dbReference>
<evidence type="ECO:0000256" key="2">
    <source>
        <dbReference type="ARBA" id="ARBA00022598"/>
    </source>
</evidence>
<dbReference type="Proteomes" id="UP001305606">
    <property type="component" value="Chromosome"/>
</dbReference>
<evidence type="ECO:0000256" key="3">
    <source>
        <dbReference type="ARBA" id="ARBA00022832"/>
    </source>
</evidence>
<dbReference type="Pfam" id="PF00501">
    <property type="entry name" value="AMP-binding"/>
    <property type="match status" value="1"/>
</dbReference>
<dbReference type="Gene3D" id="1.10.1200.10">
    <property type="entry name" value="ACP-like"/>
    <property type="match status" value="1"/>
</dbReference>
<keyword evidence="2" id="KW-0436">Ligase</keyword>
<feature type="domain" description="AMP-dependent synthetase/ligase" evidence="5">
    <location>
        <begin position="38"/>
        <end position="413"/>
    </location>
</feature>
<keyword evidence="9" id="KW-1185">Reference proteome</keyword>
<dbReference type="InterPro" id="IPR025110">
    <property type="entry name" value="AMP-bd_C"/>
</dbReference>
<dbReference type="InterPro" id="IPR040097">
    <property type="entry name" value="FAAL/FAAC"/>
</dbReference>
<dbReference type="InterPro" id="IPR001242">
    <property type="entry name" value="Condensation_dom"/>
</dbReference>
<dbReference type="Gene3D" id="3.30.559.10">
    <property type="entry name" value="Chloramphenicol acetyltransferase-like domain"/>
    <property type="match status" value="1"/>
</dbReference>
<keyword evidence="4" id="KW-0443">Lipid metabolism</keyword>
<keyword evidence="3" id="KW-0276">Fatty acid metabolism</keyword>
<dbReference type="SUPFAM" id="SSF56801">
    <property type="entry name" value="Acetyl-CoA synthetase-like"/>
    <property type="match status" value="1"/>
</dbReference>
<name>A0ABY9UUF5_9ACTN</name>
<evidence type="ECO:0000313" key="9">
    <source>
        <dbReference type="Proteomes" id="UP001305606"/>
    </source>
</evidence>
<dbReference type="Pfam" id="PF00668">
    <property type="entry name" value="Condensation"/>
    <property type="match status" value="1"/>
</dbReference>
<organism evidence="8 9">
    <name type="scientific">Streptomyces luomodiensis</name>
    <dbReference type="NCBI Taxonomy" id="3026192"/>
    <lineage>
        <taxon>Bacteria</taxon>
        <taxon>Bacillati</taxon>
        <taxon>Actinomycetota</taxon>
        <taxon>Actinomycetes</taxon>
        <taxon>Kitasatosporales</taxon>
        <taxon>Streptomycetaceae</taxon>
        <taxon>Streptomyces</taxon>
    </lineage>
</organism>
<reference evidence="8 9" key="1">
    <citation type="submission" date="2023-02" db="EMBL/GenBank/DDBJ databases">
        <title>Streptomyces sp. SCA4-21 with antifungal activity against Fusarium oxysporum f. sp. cubense, Streptomyces sp. SCA2-17 with antifungal activity against Fusarium oxysporum f. sp. cubense.</title>
        <authorList>
            <person name="Qi D."/>
        </authorList>
    </citation>
    <scope>NUCLEOTIDE SEQUENCE [LARGE SCALE GENOMIC DNA]</scope>
    <source>
        <strain evidence="8 9">SCA4-21</strain>
    </source>
</reference>
<dbReference type="InterPro" id="IPR023213">
    <property type="entry name" value="CAT-like_dom_sf"/>
</dbReference>
<evidence type="ECO:0000256" key="4">
    <source>
        <dbReference type="ARBA" id="ARBA00023098"/>
    </source>
</evidence>
<evidence type="ECO:0000313" key="8">
    <source>
        <dbReference type="EMBL" id="WNE95504.1"/>
    </source>
</evidence>
<dbReference type="InterPro" id="IPR042099">
    <property type="entry name" value="ANL_N_sf"/>
</dbReference>
<dbReference type="InterPro" id="IPR000873">
    <property type="entry name" value="AMP-dep_synth/lig_dom"/>
</dbReference>
<dbReference type="RefSeq" id="WP_311034844.1">
    <property type="nucleotide sequence ID" value="NZ_CP117522.1"/>
</dbReference>
<comment type="similarity">
    <text evidence="1">Belongs to the ATP-dependent AMP-binding enzyme family.</text>
</comment>
<evidence type="ECO:0000259" key="7">
    <source>
        <dbReference type="Pfam" id="PF23024"/>
    </source>
</evidence>
<dbReference type="Pfam" id="PF23024">
    <property type="entry name" value="AMP-dom_DIP2-like"/>
    <property type="match status" value="1"/>
</dbReference>
<dbReference type="PANTHER" id="PTHR22754">
    <property type="entry name" value="DISCO-INTERACTING PROTEIN 2 DIP2 -RELATED"/>
    <property type="match status" value="1"/>
</dbReference>
<dbReference type="SUPFAM" id="SSF52777">
    <property type="entry name" value="CoA-dependent acyltransferases"/>
    <property type="match status" value="2"/>
</dbReference>
<feature type="domain" description="AMP-binding enzyme C-terminal" evidence="7">
    <location>
        <begin position="462"/>
        <end position="575"/>
    </location>
</feature>
<sequence length="1111" mass="120925">MPHTSQALTIADCIDEWGRAPEDRRGFDVFSYPDGTPDIQSLTARELAGRVRAHAVRMAPHINSGSRVAILLPQSMDYVVSMLATIYAGGIAVPLFEPDRQERSGRLRSVLADAEADVWIAHTDARDYIWDMAADPAVKRPRNVVWADEPVALDVPWDPVPTAADDPAYLQYTSGSTSSPSGVVVSHANVLSNVGQFASAFEVSGEANFVSWLPLFHDMGLIAAVMAPLVLGRPSAIMSPESFLRDPVRWLRLMSAWPDTYTASPNFGYERVVDRMKGKVLPDLSLASARVWVTGSEPVKPSTLERFGEVLRNHGGSPEQQRPAYGLAEATLLVTTAAPRQMPRTVSVDRHRLREGVAKPVGRTADDGVLLVSCGTPCGQDIVAVDPDTRTVVPDGALGEIWVSGPNVARTYWRKPERTRRVLNAQLADTEGAHGPDKRWLRTGDTGLVLDGELYFGTRIDDMIVSGGRNIFPHDVEATVESLSDRFVRNRSVAFHYEDSSTQGLIVVAEFRGSSESLSEDRRKLREVVRSAVVAAHDIAVLAVVLVRPGTIPLTTSGKVARSACRAAYAESRLAEIDPSAEPAEPHAADDHDGPLEALVRACGILLRRSDVDPARSFSDLGGDSVLALRASAMCAQAGADVDLGALTSGKPLSEAVSAAPVRRQPEPLPADTATDLPVPISPQQKQFLSLPAANLGNWDISIHLETLRDIDFPKLAAAVELVAKRHDVLRMRFTCDESGRWEQLRDQGDGNLIEVEYAEIEADSAAELDQLVDHHARVVEQRRDIANGPLISLLALEEPRNDVWHLVLSTHHLCADAYTLSMLLHEIQDMYGQIGAPTPPKFVPITTPYTTWAHELPARAVSDAVQRQRPFWAAQVQGHKSPLRPEHGESSTILSSRQSQQVRLSPADTALITNAAFHGLGGVDELTMAALANALGGLSDSGELLFMVRNHGRQLRESGMDLSWTAGWFTNAFPLRFPVSPGSDMREVLSAVRNKLSSVPGSGEGYGLLRYLDGERGAELEATPDVSFNYLGQLDAGLSDIGFGTRFAQRQPALPRDPNLPVSWKFNVKAGILGGSLTLQVAYLQSRYSRDTVRRLLSRTVDDLMGIVRP</sequence>
<proteinExistence type="inferred from homology"/>
<protein>
    <submittedName>
        <fullName evidence="8">AMP-binding protein</fullName>
    </submittedName>
</protein>
<evidence type="ECO:0000259" key="6">
    <source>
        <dbReference type="Pfam" id="PF00668"/>
    </source>
</evidence>
<dbReference type="InterPro" id="IPR036736">
    <property type="entry name" value="ACP-like_sf"/>
</dbReference>
<dbReference type="PANTHER" id="PTHR22754:SF32">
    <property type="entry name" value="DISCO-INTERACTING PROTEIN 2"/>
    <property type="match status" value="1"/>
</dbReference>
<feature type="domain" description="Condensation" evidence="6">
    <location>
        <begin position="680"/>
        <end position="1103"/>
    </location>
</feature>
<gene>
    <name evidence="8" type="ORF">PS467_09185</name>
</gene>
<dbReference type="Gene3D" id="3.30.559.30">
    <property type="entry name" value="Nonribosomal peptide synthetase, condensation domain"/>
    <property type="match status" value="1"/>
</dbReference>
<dbReference type="Gene3D" id="3.30.300.30">
    <property type="match status" value="1"/>
</dbReference>
<dbReference type="CDD" id="cd05931">
    <property type="entry name" value="FAAL"/>
    <property type="match status" value="1"/>
</dbReference>
<dbReference type="InterPro" id="IPR045851">
    <property type="entry name" value="AMP-bd_C_sf"/>
</dbReference>
<accession>A0ABY9UUF5</accession>